<dbReference type="InterPro" id="IPR029012">
    <property type="entry name" value="Helix_hairpin_bin_sf"/>
</dbReference>
<keyword evidence="1" id="KW-0535">Nitrogen fixation</keyword>
<protein>
    <submittedName>
        <fullName evidence="4">Msr5868 protein</fullName>
    </submittedName>
</protein>
<dbReference type="HOGENOM" id="CLU_187695_0_1_5"/>
<dbReference type="AlphaFoldDB" id="Q98AS9"/>
<evidence type="ECO:0000256" key="3">
    <source>
        <dbReference type="SAM" id="Coils"/>
    </source>
</evidence>
<evidence type="ECO:0000313" key="5">
    <source>
        <dbReference type="Proteomes" id="UP000000552"/>
    </source>
</evidence>
<evidence type="ECO:0000313" key="4">
    <source>
        <dbReference type="EMBL" id="BAB52243.1"/>
    </source>
</evidence>
<keyword evidence="3" id="KW-0175">Coiled coil</keyword>
<name>Q98AS9_RHILO</name>
<reference evidence="4 5" key="1">
    <citation type="journal article" date="2000" name="DNA Res.">
        <title>Complete genome structure of the nitrogen-fixing symbiotic bacterium Mesorhizobium loti.</title>
        <authorList>
            <person name="Kaneko T."/>
            <person name="Nakamura Y."/>
            <person name="Sato S."/>
            <person name="Asamizu E."/>
            <person name="Kato T."/>
            <person name="Sasamoto S."/>
            <person name="Watanabe A."/>
            <person name="Idesawa K."/>
            <person name="Ishikawa A."/>
            <person name="Kawashima K."/>
            <person name="Kimura T."/>
            <person name="Kishida Y."/>
            <person name="Kiyokawa C."/>
            <person name="Kohara M."/>
            <person name="Matsumoto M."/>
            <person name="Matsuno A."/>
            <person name="Mochizuki Y."/>
            <person name="Nakayama S."/>
            <person name="Nakazaki N."/>
            <person name="Shimpo S."/>
            <person name="Sugimoto M."/>
            <person name="Takeuchi C."/>
            <person name="Yamada M."/>
            <person name="Tabata S."/>
        </authorList>
    </citation>
    <scope>NUCLEOTIDE SEQUENCE [LARGE SCALE GENOMIC DNA]</scope>
    <source>
        <strain evidence="5">LMG 29417 / CECT 9101 / MAFF 303099</strain>
    </source>
</reference>
<feature type="coiled-coil region" evidence="3">
    <location>
        <begin position="28"/>
        <end position="90"/>
    </location>
</feature>
<evidence type="ECO:0000256" key="1">
    <source>
        <dbReference type="ARBA" id="ARBA00023231"/>
    </source>
</evidence>
<dbReference type="EMBL" id="BA000012">
    <property type="protein sequence ID" value="BAB52243.1"/>
    <property type="molecule type" value="Genomic_DNA"/>
</dbReference>
<dbReference type="InterPro" id="IPR007774">
    <property type="entry name" value="Put_N_fixation"/>
</dbReference>
<comment type="similarity">
    <text evidence="2">Belongs to the UPF0437 family.</text>
</comment>
<accession>Q98AS9</accession>
<dbReference type="Gene3D" id="1.10.287.660">
    <property type="entry name" value="Helix hairpin bin"/>
    <property type="match status" value="1"/>
</dbReference>
<evidence type="ECO:0000256" key="2">
    <source>
        <dbReference type="ARBA" id="ARBA00044954"/>
    </source>
</evidence>
<gene>
    <name evidence="4" type="ordered locus">msr5868</name>
</gene>
<proteinExistence type="inferred from homology"/>
<sequence length="91" mass="10389">MRSWPSKRVPTWRGRNDRLARKGIMSDLALLQKKVRKLQSRAGAAKMELHDLAEDLPVNWTEIEAVAWKAFEVFAELDAAKEELAALENSQ</sequence>
<dbReference type="KEGG" id="mlo:msr5868"/>
<organism evidence="4 5">
    <name type="scientific">Mesorhizobium japonicum (strain LMG 29417 / CECT 9101 / MAFF 303099)</name>
    <name type="common">Mesorhizobium loti (strain MAFF 303099)</name>
    <dbReference type="NCBI Taxonomy" id="266835"/>
    <lineage>
        <taxon>Bacteria</taxon>
        <taxon>Pseudomonadati</taxon>
        <taxon>Pseudomonadota</taxon>
        <taxon>Alphaproteobacteria</taxon>
        <taxon>Hyphomicrobiales</taxon>
        <taxon>Phyllobacteriaceae</taxon>
        <taxon>Mesorhizobium</taxon>
    </lineage>
</organism>
<dbReference type="eggNOG" id="COG5420">
    <property type="taxonomic scope" value="Bacteria"/>
</dbReference>
<dbReference type="Proteomes" id="UP000000552">
    <property type="component" value="Chromosome"/>
</dbReference>
<dbReference type="Pfam" id="PF05082">
    <property type="entry name" value="Rop-like"/>
    <property type="match status" value="1"/>
</dbReference>